<sequence length="266" mass="30821">MKKILKSITHYNLLFIYKKGMVFILWMLGILTFHTLYYSGYKNVSIIDIYLLSFGGVNVESLNTVQMLIAILPYIIIAIITDIYISKMMGKSALFPLVRMNKKLYFISHFLSLFIIIFVVLLIYQLLLLLIIFNFYERIPLSNNNLFTQPLFNITISFSKLISTSFLIQLLGTCAMSSMQVAITYKVKKFSVGFVFVLIVYIIQVGLPDFYFFLGQHVLLSKMNILQNDLMDILIFSSKQILLIIIIGFYCYFKKQSNIIDVTERG</sequence>
<keyword evidence="1" id="KW-0472">Membrane</keyword>
<evidence type="ECO:0000313" key="3">
    <source>
        <dbReference type="Proteomes" id="UP000475765"/>
    </source>
</evidence>
<keyword evidence="1" id="KW-0812">Transmembrane</keyword>
<organism evidence="2 3">
    <name type="scientific">Bacillus cereus</name>
    <dbReference type="NCBI Taxonomy" id="1396"/>
    <lineage>
        <taxon>Bacteria</taxon>
        <taxon>Bacillati</taxon>
        <taxon>Bacillota</taxon>
        <taxon>Bacilli</taxon>
        <taxon>Bacillales</taxon>
        <taxon>Bacillaceae</taxon>
        <taxon>Bacillus</taxon>
        <taxon>Bacillus cereus group</taxon>
    </lineage>
</organism>
<protein>
    <submittedName>
        <fullName evidence="2">Uncharacterized protein</fullName>
    </submittedName>
</protein>
<name>A0A9W7QGB8_BACCE</name>
<accession>A0A9W7QGB8</accession>
<feature type="transmembrane region" description="Helical" evidence="1">
    <location>
        <begin position="106"/>
        <end position="136"/>
    </location>
</feature>
<evidence type="ECO:0000256" key="1">
    <source>
        <dbReference type="SAM" id="Phobius"/>
    </source>
</evidence>
<feature type="transmembrane region" description="Helical" evidence="1">
    <location>
        <begin position="61"/>
        <end position="85"/>
    </location>
</feature>
<reference evidence="2 3" key="1">
    <citation type="submission" date="2019-10" db="EMBL/GenBank/DDBJ databases">
        <title>Bacillus from the desert of Cuatro Cinegas, Coahuila.</title>
        <authorList>
            <person name="Olmedo-Alvarez G."/>
            <person name="Saldana S."/>
            <person name="Barcelo D."/>
        </authorList>
    </citation>
    <scope>NUCLEOTIDE SEQUENCE [LARGE SCALE GENOMIC DNA]</scope>
    <source>
        <strain evidence="2 3">CH417_13T</strain>
    </source>
</reference>
<comment type="caution">
    <text evidence="2">The sequence shown here is derived from an EMBL/GenBank/DDBJ whole genome shotgun (WGS) entry which is preliminary data.</text>
</comment>
<dbReference type="Proteomes" id="UP000475765">
    <property type="component" value="Unassembled WGS sequence"/>
</dbReference>
<keyword evidence="1" id="KW-1133">Transmembrane helix</keyword>
<dbReference type="EMBL" id="WBPP01000017">
    <property type="protein sequence ID" value="KAB2395363.1"/>
    <property type="molecule type" value="Genomic_DNA"/>
</dbReference>
<feature type="transmembrane region" description="Helical" evidence="1">
    <location>
        <begin position="233"/>
        <end position="253"/>
    </location>
</feature>
<feature type="transmembrane region" description="Helical" evidence="1">
    <location>
        <begin position="21"/>
        <end position="41"/>
    </location>
</feature>
<dbReference type="RefSeq" id="WP_151521949.1">
    <property type="nucleotide sequence ID" value="NZ_WBPL01000015.1"/>
</dbReference>
<gene>
    <name evidence="2" type="ORF">F8172_14920</name>
</gene>
<dbReference type="AlphaFoldDB" id="A0A9W7QGB8"/>
<proteinExistence type="predicted"/>
<feature type="transmembrane region" description="Helical" evidence="1">
    <location>
        <begin position="156"/>
        <end position="178"/>
    </location>
</feature>
<evidence type="ECO:0000313" key="2">
    <source>
        <dbReference type="EMBL" id="KAB2395363.1"/>
    </source>
</evidence>
<feature type="transmembrane region" description="Helical" evidence="1">
    <location>
        <begin position="190"/>
        <end position="213"/>
    </location>
</feature>